<gene>
    <name evidence="1" type="ORF">ACFQJ7_12385</name>
</gene>
<sequence length="126" mass="14558">MEFEGLAEGWEVWSVETTKAVLGFRPDVFDSHEFPPECLPTIYVTKGKRDRRPGRDIPDPDDPWYVTLYLEPDVNLDPRKYESQEQAVSGAKSVATEFTRGEIAYHDLYQVPRPDYFDKLDELTGN</sequence>
<organism evidence="1 2">
    <name type="scientific">Halovenus rubra</name>
    <dbReference type="NCBI Taxonomy" id="869890"/>
    <lineage>
        <taxon>Archaea</taxon>
        <taxon>Methanobacteriati</taxon>
        <taxon>Methanobacteriota</taxon>
        <taxon>Stenosarchaea group</taxon>
        <taxon>Halobacteria</taxon>
        <taxon>Halobacteriales</taxon>
        <taxon>Haloarculaceae</taxon>
        <taxon>Halovenus</taxon>
    </lineage>
</organism>
<name>A0ABD5XCT5_9EURY</name>
<evidence type="ECO:0000313" key="2">
    <source>
        <dbReference type="Proteomes" id="UP001596414"/>
    </source>
</evidence>
<dbReference type="AlphaFoldDB" id="A0ABD5XCT5"/>
<dbReference type="EMBL" id="JBHSZQ010000047">
    <property type="protein sequence ID" value="MFC7126813.1"/>
    <property type="molecule type" value="Genomic_DNA"/>
</dbReference>
<evidence type="ECO:0000313" key="1">
    <source>
        <dbReference type="EMBL" id="MFC7126813.1"/>
    </source>
</evidence>
<dbReference type="Pfam" id="PF19137">
    <property type="entry name" value="DUF5820"/>
    <property type="match status" value="1"/>
</dbReference>
<dbReference type="Proteomes" id="UP001596414">
    <property type="component" value="Unassembled WGS sequence"/>
</dbReference>
<accession>A0ABD5XCT5</accession>
<protein>
    <submittedName>
        <fullName evidence="1">DUF5820 family protein</fullName>
    </submittedName>
</protein>
<dbReference type="RefSeq" id="WP_267637353.1">
    <property type="nucleotide sequence ID" value="NZ_JAODIY010000009.1"/>
</dbReference>
<comment type="caution">
    <text evidence="1">The sequence shown here is derived from an EMBL/GenBank/DDBJ whole genome shotgun (WGS) entry which is preliminary data.</text>
</comment>
<dbReference type="InterPro" id="IPR043858">
    <property type="entry name" value="DUF5820"/>
</dbReference>
<reference evidence="1 2" key="1">
    <citation type="journal article" date="2014" name="Int. J. Syst. Evol. Microbiol.">
        <title>Complete genome sequence of Corynebacterium casei LMG S-19264T (=DSM 44701T), isolated from a smear-ripened cheese.</title>
        <authorList>
            <consortium name="US DOE Joint Genome Institute (JGI-PGF)"/>
            <person name="Walter F."/>
            <person name="Albersmeier A."/>
            <person name="Kalinowski J."/>
            <person name="Ruckert C."/>
        </authorList>
    </citation>
    <scope>NUCLEOTIDE SEQUENCE [LARGE SCALE GENOMIC DNA]</scope>
    <source>
        <strain evidence="1 2">CGMCC 4.7215</strain>
    </source>
</reference>
<proteinExistence type="predicted"/>